<feature type="region of interest" description="Disordered" evidence="5">
    <location>
        <begin position="545"/>
        <end position="569"/>
    </location>
</feature>
<accession>A0ABR0KTM6</accession>
<reference evidence="7 8" key="1">
    <citation type="submission" date="2023-08" db="EMBL/GenBank/DDBJ databases">
        <title>Black Yeasts Isolated from many extreme environments.</title>
        <authorList>
            <person name="Coleine C."/>
            <person name="Stajich J.E."/>
            <person name="Selbmann L."/>
        </authorList>
    </citation>
    <scope>NUCLEOTIDE SEQUENCE [LARGE SCALE GENOMIC DNA]</scope>
    <source>
        <strain evidence="7 8">CCFEE 536</strain>
    </source>
</reference>
<keyword evidence="2 4" id="KW-0863">Zinc-finger</keyword>
<dbReference type="Pfam" id="PF11464">
    <property type="entry name" value="Rbsn"/>
    <property type="match status" value="1"/>
</dbReference>
<dbReference type="SMART" id="SM00064">
    <property type="entry name" value="FYVE"/>
    <property type="match status" value="2"/>
</dbReference>
<feature type="compositionally biased region" description="Polar residues" evidence="5">
    <location>
        <begin position="175"/>
        <end position="189"/>
    </location>
</feature>
<evidence type="ECO:0000259" key="6">
    <source>
        <dbReference type="PROSITE" id="PS50178"/>
    </source>
</evidence>
<dbReference type="InterPro" id="IPR052727">
    <property type="entry name" value="Rab4/Rab5_effector"/>
</dbReference>
<feature type="domain" description="FYVE-type" evidence="6">
    <location>
        <begin position="217"/>
        <end position="273"/>
    </location>
</feature>
<dbReference type="InterPro" id="IPR036531">
    <property type="entry name" value="Rbsn_Rab-bd_sf"/>
</dbReference>
<feature type="region of interest" description="Disordered" evidence="5">
    <location>
        <begin position="166"/>
        <end position="214"/>
    </location>
</feature>
<feature type="compositionally biased region" description="Basic and acidic residues" evidence="5">
    <location>
        <begin position="190"/>
        <end position="199"/>
    </location>
</feature>
<evidence type="ECO:0000256" key="3">
    <source>
        <dbReference type="ARBA" id="ARBA00022833"/>
    </source>
</evidence>
<dbReference type="GO" id="GO:0004180">
    <property type="term" value="F:carboxypeptidase activity"/>
    <property type="evidence" value="ECO:0007669"/>
    <property type="project" value="UniProtKB-KW"/>
</dbReference>
<dbReference type="SUPFAM" id="SSF57903">
    <property type="entry name" value="FYVE/PHD zinc finger"/>
    <property type="match status" value="2"/>
</dbReference>
<comment type="caution">
    <text evidence="7">The sequence shown here is derived from an EMBL/GenBank/DDBJ whole genome shotgun (WGS) entry which is preliminary data.</text>
</comment>
<sequence>MASRRALGGGRILGSGRSLSPAVPPQQHKRNTSLLSPSGSSVSLSSQTSDTPISTDNDDLSSRIALESDNAAAAAASSRMVCPICNEEMVGTLPLGTTALTSLSNLVSVHRHLDDAHKNLEEVEQDEVKTWFKQQMTKAKKFQPLAVLNQKLKGLDVFESNDALIPPSSSSTSSHVRNPTTAPAASESISRPDPDEVVTRSHWQRSTGHDFCSEPSCGKRLNSANGNVNCRHCGKLFCEDHTMYQMRLSRSAQHEPVRGFWCRVCETCYKSREGYNDHNGLVRDHTNEFAAIRRKTVDKAYLEVSRLEKRLTKLTQLLTNPHSEQFSGGASLFWSLNGGVKAQQRAMEQSVVTWEDDASVSKCPFCQQEFSQYTFRRHHCRLCGRVVCGDVKTECSTEVGLNVASEKASSQISLDIRMCKECRHTIFSSADFARELAHRPPDQRAYENLTQFERGIRLMLPKFQKLLVALQTPDTAPTPAQLADATKVRKRLMDAFTQYDVAARRIRDLPNESPTQARLQKAIHAQAMTFLHLHMLPLKSLPKIMKHATPHPPAPNTLAPSSAANGRPASGALASIRYNDRPSSSRASSSSSAAVSALEAEEKELRERLIVLEEQKFLVSEMIADANRRRKFDEVTALAGNVEDLGQEIDRIQGQLEGMDFEGVYGGIGDGS</sequence>
<keyword evidence="7" id="KW-0121">Carboxypeptidase</keyword>
<keyword evidence="1" id="KW-0479">Metal-binding</keyword>
<dbReference type="EMBL" id="JAVRRA010024737">
    <property type="protein sequence ID" value="KAK5129924.1"/>
    <property type="molecule type" value="Genomic_DNA"/>
</dbReference>
<dbReference type="Gene3D" id="4.10.860.20">
    <property type="entry name" value="Rabenosyn, Rab binding domain"/>
    <property type="match status" value="1"/>
</dbReference>
<name>A0ABR0KTM6_9PEZI</name>
<evidence type="ECO:0000256" key="1">
    <source>
        <dbReference type="ARBA" id="ARBA00022723"/>
    </source>
</evidence>
<dbReference type="InterPro" id="IPR000306">
    <property type="entry name" value="Znf_FYVE"/>
</dbReference>
<keyword evidence="3" id="KW-0862">Zinc</keyword>
<evidence type="ECO:0000256" key="2">
    <source>
        <dbReference type="ARBA" id="ARBA00022771"/>
    </source>
</evidence>
<dbReference type="InterPro" id="IPR017455">
    <property type="entry name" value="Znf_FYVE-rel"/>
</dbReference>
<dbReference type="CDD" id="cd15761">
    <property type="entry name" value="FYVE1_Vac1p_like"/>
    <property type="match status" value="1"/>
</dbReference>
<feature type="domain" description="FYVE-type" evidence="6">
    <location>
        <begin position="357"/>
        <end position="427"/>
    </location>
</feature>
<organism evidence="7 8">
    <name type="scientific">Cryomyces antarcticus</name>
    <dbReference type="NCBI Taxonomy" id="329879"/>
    <lineage>
        <taxon>Eukaryota</taxon>
        <taxon>Fungi</taxon>
        <taxon>Dikarya</taxon>
        <taxon>Ascomycota</taxon>
        <taxon>Pezizomycotina</taxon>
        <taxon>Dothideomycetes</taxon>
        <taxon>Dothideomycetes incertae sedis</taxon>
        <taxon>Cryomyces</taxon>
    </lineage>
</organism>
<evidence type="ECO:0000313" key="8">
    <source>
        <dbReference type="Proteomes" id="UP001357485"/>
    </source>
</evidence>
<dbReference type="CDD" id="cd15737">
    <property type="entry name" value="FYVE2_Vac1p_like"/>
    <property type="match status" value="1"/>
</dbReference>
<protein>
    <submittedName>
        <fullName evidence="7">Carboxypeptidase Y-deficient</fullName>
    </submittedName>
</protein>
<keyword evidence="7" id="KW-0645">Protease</keyword>
<evidence type="ECO:0000256" key="4">
    <source>
        <dbReference type="PROSITE-ProRule" id="PRU00091"/>
    </source>
</evidence>
<keyword evidence="7" id="KW-0378">Hydrolase</keyword>
<dbReference type="Proteomes" id="UP001357485">
    <property type="component" value="Unassembled WGS sequence"/>
</dbReference>
<proteinExistence type="predicted"/>
<dbReference type="InterPro" id="IPR011011">
    <property type="entry name" value="Znf_FYVE_PHD"/>
</dbReference>
<dbReference type="Gene3D" id="3.30.40.10">
    <property type="entry name" value="Zinc/RING finger domain, C3HC4 (zinc finger)"/>
    <property type="match status" value="2"/>
</dbReference>
<dbReference type="PROSITE" id="PS50178">
    <property type="entry name" value="ZF_FYVE"/>
    <property type="match status" value="2"/>
</dbReference>
<dbReference type="InterPro" id="IPR021565">
    <property type="entry name" value="Rbsn_Rab-bd"/>
</dbReference>
<dbReference type="PANTHER" id="PTHR13510">
    <property type="entry name" value="FYVE-FINGER-CONTAINING RAB5 EFFECTOR PROTEIN RABENOSYN-5-RELATED"/>
    <property type="match status" value="1"/>
</dbReference>
<evidence type="ECO:0000313" key="7">
    <source>
        <dbReference type="EMBL" id="KAK5129924.1"/>
    </source>
</evidence>
<dbReference type="SUPFAM" id="SSF140125">
    <property type="entry name" value="Rabenosyn-5 Rab-binding domain-like"/>
    <property type="match status" value="1"/>
</dbReference>
<dbReference type="Pfam" id="PF01363">
    <property type="entry name" value="FYVE"/>
    <property type="match status" value="2"/>
</dbReference>
<keyword evidence="8" id="KW-1185">Reference proteome</keyword>
<evidence type="ECO:0000256" key="5">
    <source>
        <dbReference type="SAM" id="MobiDB-lite"/>
    </source>
</evidence>
<dbReference type="PANTHER" id="PTHR13510:SF44">
    <property type="entry name" value="RABENOSYN-5"/>
    <property type="match status" value="1"/>
</dbReference>
<dbReference type="InterPro" id="IPR013083">
    <property type="entry name" value="Znf_RING/FYVE/PHD"/>
</dbReference>
<feature type="compositionally biased region" description="Low complexity" evidence="5">
    <location>
        <begin position="32"/>
        <end position="51"/>
    </location>
</feature>
<feature type="region of interest" description="Disordered" evidence="5">
    <location>
        <begin position="1"/>
        <end position="59"/>
    </location>
</feature>
<gene>
    <name evidence="7" type="primary">PEP7_2</name>
    <name evidence="7" type="ORF">LTR16_001863</name>
</gene>